<keyword evidence="2" id="KW-1185">Reference proteome</keyword>
<comment type="caution">
    <text evidence="1">The sequence shown here is derived from an EMBL/GenBank/DDBJ whole genome shotgun (WGS) entry which is preliminary data.</text>
</comment>
<sequence length="145" mass="16545">MNAKEYLSKAYRLDQRINSKLEQVASLENMAMNCTTAINGMPNNPSKSVSPMADAVCKIIDIKNNLNDDLAKLLKCKINIIEIIQGVNNIEYRLILEKRYLSYQPWEDIAYDLDYSVSWVLKLHRKALRAVDAVLAGRENKNELA</sequence>
<proteinExistence type="predicted"/>
<dbReference type="EMBL" id="JAFBDT010000005">
    <property type="protein sequence ID" value="MBM7561498.1"/>
    <property type="molecule type" value="Genomic_DNA"/>
</dbReference>
<dbReference type="Pfam" id="PF07374">
    <property type="entry name" value="DUF1492"/>
    <property type="match status" value="1"/>
</dbReference>
<dbReference type="RefSeq" id="WP_204663056.1">
    <property type="nucleotide sequence ID" value="NZ_JAFBDT010000005.1"/>
</dbReference>
<evidence type="ECO:0000313" key="2">
    <source>
        <dbReference type="Proteomes" id="UP000767854"/>
    </source>
</evidence>
<protein>
    <recommendedName>
        <fullName evidence="3">DUF1492 domain-containing protein</fullName>
    </recommendedName>
</protein>
<evidence type="ECO:0008006" key="3">
    <source>
        <dbReference type="Google" id="ProtNLM"/>
    </source>
</evidence>
<dbReference type="InterPro" id="IPR010861">
    <property type="entry name" value="DUF1492"/>
</dbReference>
<dbReference type="Proteomes" id="UP000767854">
    <property type="component" value="Unassembled WGS sequence"/>
</dbReference>
<organism evidence="1 2">
    <name type="scientific">Fusibacter tunisiensis</name>
    <dbReference type="NCBI Taxonomy" id="1008308"/>
    <lineage>
        <taxon>Bacteria</taxon>
        <taxon>Bacillati</taxon>
        <taxon>Bacillota</taxon>
        <taxon>Clostridia</taxon>
        <taxon>Eubacteriales</taxon>
        <taxon>Eubacteriales Family XII. Incertae Sedis</taxon>
        <taxon>Fusibacter</taxon>
    </lineage>
</organism>
<accession>A0ABS2MQ31</accession>
<evidence type="ECO:0000313" key="1">
    <source>
        <dbReference type="EMBL" id="MBM7561498.1"/>
    </source>
</evidence>
<reference evidence="1 2" key="1">
    <citation type="submission" date="2021-01" db="EMBL/GenBank/DDBJ databases">
        <title>Genomic Encyclopedia of Type Strains, Phase IV (KMG-IV): sequencing the most valuable type-strain genomes for metagenomic binning, comparative biology and taxonomic classification.</title>
        <authorList>
            <person name="Goeker M."/>
        </authorList>
    </citation>
    <scope>NUCLEOTIDE SEQUENCE [LARGE SCALE GENOMIC DNA]</scope>
    <source>
        <strain evidence="1 2">DSM 24436</strain>
    </source>
</reference>
<gene>
    <name evidence="1" type="ORF">JOC49_001018</name>
</gene>
<name>A0ABS2MQ31_9FIRM</name>